<keyword evidence="1" id="KW-1133">Transmembrane helix</keyword>
<proteinExistence type="predicted"/>
<dbReference type="PANTHER" id="PTHR34989:SF1">
    <property type="entry name" value="PROTEIN HDED"/>
    <property type="match status" value="1"/>
</dbReference>
<dbReference type="InterPro" id="IPR052712">
    <property type="entry name" value="Acid_resist_chaperone_HdeD"/>
</dbReference>
<dbReference type="InterPro" id="IPR005325">
    <property type="entry name" value="DUF308_memb"/>
</dbReference>
<dbReference type="PANTHER" id="PTHR34989">
    <property type="entry name" value="PROTEIN HDED"/>
    <property type="match status" value="1"/>
</dbReference>
<dbReference type="GeneID" id="92928133"/>
<gene>
    <name evidence="2" type="ORF">BC742_2297</name>
</gene>
<feature type="transmembrane region" description="Helical" evidence="1">
    <location>
        <begin position="40"/>
        <end position="61"/>
    </location>
</feature>
<dbReference type="RefSeq" id="WP_009316508.1">
    <property type="nucleotide sequence ID" value="NZ_KI440834.1"/>
</dbReference>
<feature type="transmembrane region" description="Helical" evidence="1">
    <location>
        <begin position="101"/>
        <end position="122"/>
    </location>
</feature>
<organism evidence="2 3">
    <name type="scientific">Coprobacter fastidiosus NSB1 = JCM 33896</name>
    <dbReference type="NCBI Taxonomy" id="1349822"/>
    <lineage>
        <taxon>Bacteria</taxon>
        <taxon>Pseudomonadati</taxon>
        <taxon>Bacteroidota</taxon>
        <taxon>Bacteroidia</taxon>
        <taxon>Bacteroidales</taxon>
        <taxon>Barnesiellaceae</taxon>
        <taxon>Coprobacter</taxon>
    </lineage>
</organism>
<reference evidence="2 3" key="1">
    <citation type="submission" date="2018-10" db="EMBL/GenBank/DDBJ databases">
        <title>Genomic Encyclopedia of Archaeal and Bacterial Type Strains, Phase II (KMG-II): from individual species to whole genera.</title>
        <authorList>
            <person name="Goeker M."/>
        </authorList>
    </citation>
    <scope>NUCLEOTIDE SEQUENCE [LARGE SCALE GENOMIC DNA]</scope>
    <source>
        <strain evidence="2 3">NSB1</strain>
    </source>
</reference>
<name>A0A495VLS5_9BACT</name>
<sequence>MELTTFNFWGKTKYWWGIMLVGILLIPAGLWLLFQPVMGYAVISMLLGWGLILFGVVQLTVSGDIEKRGQGWGWWLAGGIFDIFIGFLLISNLALSELTLPYFFAFIFLFKGLSNIISAFSMTSAYKYWWLYLINGIIMLLISFLFFFTPFTAAYSIVFLCSFVFVYWGVALIIFSYDVKPDKTIEQPK</sequence>
<evidence type="ECO:0000256" key="1">
    <source>
        <dbReference type="SAM" id="Phobius"/>
    </source>
</evidence>
<accession>A0A495VLS5</accession>
<feature type="transmembrane region" description="Helical" evidence="1">
    <location>
        <begin position="73"/>
        <end position="95"/>
    </location>
</feature>
<dbReference type="EMBL" id="RBXN01000008">
    <property type="protein sequence ID" value="RKT50192.1"/>
    <property type="molecule type" value="Genomic_DNA"/>
</dbReference>
<comment type="caution">
    <text evidence="2">The sequence shown here is derived from an EMBL/GenBank/DDBJ whole genome shotgun (WGS) entry which is preliminary data.</text>
</comment>
<feature type="transmembrane region" description="Helical" evidence="1">
    <location>
        <begin position="154"/>
        <end position="175"/>
    </location>
</feature>
<keyword evidence="3" id="KW-1185">Reference proteome</keyword>
<keyword evidence="1" id="KW-0472">Membrane</keyword>
<feature type="transmembrane region" description="Helical" evidence="1">
    <location>
        <begin position="129"/>
        <end position="148"/>
    </location>
</feature>
<evidence type="ECO:0000313" key="2">
    <source>
        <dbReference type="EMBL" id="RKT50192.1"/>
    </source>
</evidence>
<dbReference type="AlphaFoldDB" id="A0A495VLS5"/>
<dbReference type="OrthoDB" id="7059775at2"/>
<protein>
    <submittedName>
        <fullName evidence="2">Uncharacterized membrane protein HdeD (DUF308 family)</fullName>
    </submittedName>
</protein>
<dbReference type="Proteomes" id="UP000269493">
    <property type="component" value="Unassembled WGS sequence"/>
</dbReference>
<feature type="transmembrane region" description="Helical" evidence="1">
    <location>
        <begin position="14"/>
        <end position="34"/>
    </location>
</feature>
<evidence type="ECO:0000313" key="3">
    <source>
        <dbReference type="Proteomes" id="UP000269493"/>
    </source>
</evidence>
<dbReference type="GO" id="GO:0005886">
    <property type="term" value="C:plasma membrane"/>
    <property type="evidence" value="ECO:0007669"/>
    <property type="project" value="TreeGrafter"/>
</dbReference>
<dbReference type="Pfam" id="PF03729">
    <property type="entry name" value="DUF308"/>
    <property type="match status" value="2"/>
</dbReference>
<keyword evidence="1" id="KW-0812">Transmembrane</keyword>